<dbReference type="InterPro" id="IPR052777">
    <property type="entry name" value="Acetyltransferase_Enz"/>
</dbReference>
<dbReference type="GO" id="GO:0016747">
    <property type="term" value="F:acyltransferase activity, transferring groups other than amino-acyl groups"/>
    <property type="evidence" value="ECO:0007669"/>
    <property type="project" value="InterPro"/>
</dbReference>
<dbReference type="EMBL" id="CYPS01000008">
    <property type="protein sequence ID" value="CUH41796.1"/>
    <property type="molecule type" value="Genomic_DNA"/>
</dbReference>
<dbReference type="InterPro" id="IPR016181">
    <property type="entry name" value="Acyl_CoA_acyltransferase"/>
</dbReference>
<dbReference type="AlphaFoldDB" id="A0A0N7LN95"/>
<protein>
    <submittedName>
        <fullName evidence="2">Acetyltransferase (GNAT) family protein</fullName>
    </submittedName>
</protein>
<sequence>MKLRNTQARRSFATEVNNARLILVFFEDRVLLKVIEAETPDHFDEVRRLCWEYRDFLLTLDAKSVRVVKTFYPRDVYARLMDEIEVEHAPPGGGVRLVLKDGHAVGCGMFRTIGPGIAEIKRVFVNDAARGTGAGYAVMMSLIEQCREQGFDCIRMDTGKPLESATRLYLSMGFQLRDAYSEIPEIAKDTLLFFEMPLPGAQAENSQIE</sequence>
<feature type="domain" description="N-acetyltransferase" evidence="1">
    <location>
        <begin position="44"/>
        <end position="197"/>
    </location>
</feature>
<dbReference type="PROSITE" id="PS51186">
    <property type="entry name" value="GNAT"/>
    <property type="match status" value="1"/>
</dbReference>
<evidence type="ECO:0000259" key="1">
    <source>
        <dbReference type="PROSITE" id="PS51186"/>
    </source>
</evidence>
<name>A0A0N7LN95_9RHOB</name>
<dbReference type="Proteomes" id="UP000050786">
    <property type="component" value="Unassembled WGS sequence"/>
</dbReference>
<dbReference type="Gene3D" id="3.40.630.30">
    <property type="match status" value="1"/>
</dbReference>
<dbReference type="InterPro" id="IPR000182">
    <property type="entry name" value="GNAT_dom"/>
</dbReference>
<dbReference type="CDD" id="cd04301">
    <property type="entry name" value="NAT_SF"/>
    <property type="match status" value="1"/>
</dbReference>
<evidence type="ECO:0000313" key="2">
    <source>
        <dbReference type="EMBL" id="CUH41796.1"/>
    </source>
</evidence>
<dbReference type="Pfam" id="PF00583">
    <property type="entry name" value="Acetyltransf_1"/>
    <property type="match status" value="1"/>
</dbReference>
<keyword evidence="2" id="KW-0808">Transferase</keyword>
<evidence type="ECO:0000313" key="3">
    <source>
        <dbReference type="Proteomes" id="UP000050786"/>
    </source>
</evidence>
<dbReference type="PANTHER" id="PTHR43305">
    <property type="entry name" value="FAMILY N-ACETYLTRANSFERASE, PUTATIVE (AFU_ORTHOLOGUE AFUA_2G01380)-RELATED"/>
    <property type="match status" value="1"/>
</dbReference>
<keyword evidence="3" id="KW-1185">Reference proteome</keyword>
<dbReference type="PANTHER" id="PTHR43305:SF1">
    <property type="entry name" value="FAMILY N-ACETYLTRANSFERASE, PUTATIVE (AFU_ORTHOLOGUE AFUA_2G01380)-RELATED"/>
    <property type="match status" value="1"/>
</dbReference>
<dbReference type="SUPFAM" id="SSF55729">
    <property type="entry name" value="Acyl-CoA N-acyltransferases (Nat)"/>
    <property type="match status" value="1"/>
</dbReference>
<proteinExistence type="predicted"/>
<organism evidence="2 3">
    <name type="scientific">Ruegeria atlantica</name>
    <dbReference type="NCBI Taxonomy" id="81569"/>
    <lineage>
        <taxon>Bacteria</taxon>
        <taxon>Pseudomonadati</taxon>
        <taxon>Pseudomonadota</taxon>
        <taxon>Alphaproteobacteria</taxon>
        <taxon>Rhodobacterales</taxon>
        <taxon>Roseobacteraceae</taxon>
        <taxon>Ruegeria</taxon>
    </lineage>
</organism>
<accession>A0A0N7LN95</accession>
<gene>
    <name evidence="2" type="ORF">RUM4293_00677</name>
</gene>
<dbReference type="RefSeq" id="WP_261307784.1">
    <property type="nucleotide sequence ID" value="NZ_CYPS01000008.1"/>
</dbReference>
<reference evidence="3" key="1">
    <citation type="submission" date="2015-09" db="EMBL/GenBank/DDBJ databases">
        <authorList>
            <person name="Rodrigo-Torres L."/>
            <person name="Arahal D.R."/>
        </authorList>
    </citation>
    <scope>NUCLEOTIDE SEQUENCE [LARGE SCALE GENOMIC DNA]</scope>
    <source>
        <strain evidence="3">CECT 4293</strain>
    </source>
</reference>